<feature type="domain" description="DUF3870" evidence="1">
    <location>
        <begin position="13"/>
        <end position="106"/>
    </location>
</feature>
<dbReference type="InterPro" id="IPR024617">
    <property type="entry name" value="DUF3870"/>
</dbReference>
<proteinExistence type="predicted"/>
<dbReference type="EMBL" id="VSSQ01005176">
    <property type="protein sequence ID" value="MPM28152.1"/>
    <property type="molecule type" value="Genomic_DNA"/>
</dbReference>
<protein>
    <recommendedName>
        <fullName evidence="1">DUF3870 domain-containing protein</fullName>
    </recommendedName>
</protein>
<dbReference type="Pfam" id="PF12986">
    <property type="entry name" value="DUF3870"/>
    <property type="match status" value="1"/>
</dbReference>
<reference evidence="2" key="1">
    <citation type="submission" date="2019-08" db="EMBL/GenBank/DDBJ databases">
        <authorList>
            <person name="Kucharzyk K."/>
            <person name="Murdoch R.W."/>
            <person name="Higgins S."/>
            <person name="Loffler F."/>
        </authorList>
    </citation>
    <scope>NUCLEOTIDE SEQUENCE</scope>
</reference>
<comment type="caution">
    <text evidence="2">The sequence shown here is derived from an EMBL/GenBank/DDBJ whole genome shotgun (WGS) entry which is preliminary data.</text>
</comment>
<accession>A0A644YHP9</accession>
<gene>
    <name evidence="2" type="ORF">SDC9_74671</name>
</gene>
<sequence length="116" mass="12986">MSHDAQYPENSILVVGNSQTTGFNPINQQFGAFFITFIVVKETEEILDCGVSVTVKTTENFIRGMFAGKRLVKDEERIVAEVQSRYFGSSQKAIIAAYRDAVKKFREVTAAKKTVK</sequence>
<organism evidence="2">
    <name type="scientific">bioreactor metagenome</name>
    <dbReference type="NCBI Taxonomy" id="1076179"/>
    <lineage>
        <taxon>unclassified sequences</taxon>
        <taxon>metagenomes</taxon>
        <taxon>ecological metagenomes</taxon>
    </lineage>
</organism>
<evidence type="ECO:0000259" key="1">
    <source>
        <dbReference type="Pfam" id="PF12986"/>
    </source>
</evidence>
<dbReference type="AlphaFoldDB" id="A0A644YHP9"/>
<evidence type="ECO:0000313" key="2">
    <source>
        <dbReference type="EMBL" id="MPM28152.1"/>
    </source>
</evidence>
<name>A0A644YHP9_9ZZZZ</name>